<evidence type="ECO:0000313" key="4">
    <source>
        <dbReference type="Proteomes" id="UP000249390"/>
    </source>
</evidence>
<evidence type="ECO:0000256" key="2">
    <source>
        <dbReference type="PROSITE-ProRule" id="PRU00708"/>
    </source>
</evidence>
<dbReference type="InterPro" id="IPR002885">
    <property type="entry name" value="PPR_rpt"/>
</dbReference>
<dbReference type="Gene3D" id="1.25.40.10">
    <property type="entry name" value="Tetratricopeptide repeat domain"/>
    <property type="match status" value="4"/>
</dbReference>
<dbReference type="PANTHER" id="PTHR47926">
    <property type="entry name" value="PENTATRICOPEPTIDE REPEAT-CONTAINING PROTEIN"/>
    <property type="match status" value="1"/>
</dbReference>
<comment type="caution">
    <text evidence="3">The sequence shown here is derived from an EMBL/GenBank/DDBJ whole genome shotgun (WGS) entry which is preliminary data.</text>
</comment>
<dbReference type="SUPFAM" id="SSF48452">
    <property type="entry name" value="TPR-like"/>
    <property type="match status" value="1"/>
</dbReference>
<name>A0A328EAT3_9ASTE</name>
<dbReference type="GO" id="GO:0003723">
    <property type="term" value="F:RNA binding"/>
    <property type="evidence" value="ECO:0007669"/>
    <property type="project" value="InterPro"/>
</dbReference>
<protein>
    <recommendedName>
        <fullName evidence="5">Pentatricopeptide repeat-containing protein</fullName>
    </recommendedName>
</protein>
<dbReference type="FunFam" id="1.25.40.10:FF:000682">
    <property type="entry name" value="Pentatricopeptide repeat-containing protein At3g16610"/>
    <property type="match status" value="1"/>
</dbReference>
<reference evidence="3 4" key="1">
    <citation type="submission" date="2018-06" db="EMBL/GenBank/DDBJ databases">
        <title>The Genome of Cuscuta australis (Dodder) Provides Insight into the Evolution of Plant Parasitism.</title>
        <authorList>
            <person name="Liu H."/>
        </authorList>
    </citation>
    <scope>NUCLEOTIDE SEQUENCE [LARGE SCALE GENOMIC DNA]</scope>
    <source>
        <strain evidence="4">cv. Yunnan</strain>
        <tissue evidence="3">Vines</tissue>
    </source>
</reference>
<evidence type="ECO:0008006" key="5">
    <source>
        <dbReference type="Google" id="ProtNLM"/>
    </source>
</evidence>
<feature type="repeat" description="PPR" evidence="2">
    <location>
        <begin position="301"/>
        <end position="335"/>
    </location>
</feature>
<dbReference type="InterPro" id="IPR046960">
    <property type="entry name" value="PPR_At4g14850-like_plant"/>
</dbReference>
<dbReference type="AlphaFoldDB" id="A0A328EAT3"/>
<dbReference type="NCBIfam" id="TIGR00756">
    <property type="entry name" value="PPR"/>
    <property type="match status" value="4"/>
</dbReference>
<keyword evidence="1" id="KW-0677">Repeat</keyword>
<gene>
    <name evidence="3" type="ORF">DM860_004249</name>
</gene>
<sequence>MISRISISSRPSFHSFTRFSSSATSLDLRNCVASLQACAKQKNLKPGRQLHAFMLVSGLVNSSPICITSLVNMYSKCNPNSMSDALSVFSTSPPQSRNVFVYNALISGFFAHDSPKEVLQIYSEMRILGLVPDKFTFPCVIKAASSCKQILCMKNIHGLVFKLGLQFDSFIGSALVHSYLTFGLTEDAEEVFDELPVRNDVVLWNAMINGYSQSGKFDRAVEVFTRMTDDDVSPNRFTITGVLSALSNSESLHRGREMHGFVIRKGHDEGVAVQNALIDMYGKCKRVSDALQVFEMMDEKDIFSWNSILCVYEQCGDNEGTLKLFKRMLCSQMQPDLVTVTTVLPACAHLAALRHGKEIHAYMILSMLKNNNCDTDSYIDNAIMDMYAKCGSLDDAQMLFDTVINKDVASWNIMIKGYGMHGHGEKALHMFSRMCEKGVKPDEVTFVGVLSACSHSGLIDQGRDFLLNMLPIHGIVPRIEHYTCVIDMLGRAGQLKAAYDLLLAMPVNPNPVVWRALLAACRLHGNADLAVVAAGKVLELNPEHCGNYVMLSNVCGAGDRYEEVTEVREVMRAQDVRKVPGCSWIELNNGVHSFFTSDKTHPEGDLIYAGLNSLTAKLREHNGYRVDDALECS</sequence>
<dbReference type="GO" id="GO:0009451">
    <property type="term" value="P:RNA modification"/>
    <property type="evidence" value="ECO:0007669"/>
    <property type="project" value="InterPro"/>
</dbReference>
<dbReference type="EMBL" id="NQVE01000015">
    <property type="protein sequence ID" value="RAL53778.1"/>
    <property type="molecule type" value="Genomic_DNA"/>
</dbReference>
<feature type="repeat" description="PPR" evidence="2">
    <location>
        <begin position="98"/>
        <end position="132"/>
    </location>
</feature>
<accession>A0A328EAT3</accession>
<dbReference type="FunFam" id="1.25.40.10:FF:000305">
    <property type="entry name" value="Pentatricopeptide repeat-containing protein mitochondrial"/>
    <property type="match status" value="1"/>
</dbReference>
<dbReference type="Pfam" id="PF20431">
    <property type="entry name" value="E_motif"/>
    <property type="match status" value="1"/>
</dbReference>
<dbReference type="PROSITE" id="PS51375">
    <property type="entry name" value="PPR"/>
    <property type="match status" value="4"/>
</dbReference>
<dbReference type="FunFam" id="1.25.40.10:FF:000627">
    <property type="entry name" value="Pentatricopeptide repeat-containing protein"/>
    <property type="match status" value="1"/>
</dbReference>
<feature type="repeat" description="PPR" evidence="2">
    <location>
        <begin position="407"/>
        <end position="441"/>
    </location>
</feature>
<keyword evidence="4" id="KW-1185">Reference proteome</keyword>
<feature type="repeat" description="PPR" evidence="2">
    <location>
        <begin position="200"/>
        <end position="234"/>
    </location>
</feature>
<organism evidence="3 4">
    <name type="scientific">Cuscuta australis</name>
    <dbReference type="NCBI Taxonomy" id="267555"/>
    <lineage>
        <taxon>Eukaryota</taxon>
        <taxon>Viridiplantae</taxon>
        <taxon>Streptophyta</taxon>
        <taxon>Embryophyta</taxon>
        <taxon>Tracheophyta</taxon>
        <taxon>Spermatophyta</taxon>
        <taxon>Magnoliopsida</taxon>
        <taxon>eudicotyledons</taxon>
        <taxon>Gunneridae</taxon>
        <taxon>Pentapetalae</taxon>
        <taxon>asterids</taxon>
        <taxon>lamiids</taxon>
        <taxon>Solanales</taxon>
        <taxon>Convolvulaceae</taxon>
        <taxon>Cuscuteae</taxon>
        <taxon>Cuscuta</taxon>
        <taxon>Cuscuta subgen. Grammica</taxon>
        <taxon>Cuscuta sect. Cleistogrammica</taxon>
    </lineage>
</organism>
<dbReference type="InterPro" id="IPR046848">
    <property type="entry name" value="E_motif"/>
</dbReference>
<dbReference type="Pfam" id="PF01535">
    <property type="entry name" value="PPR"/>
    <property type="match status" value="3"/>
</dbReference>
<evidence type="ECO:0000313" key="3">
    <source>
        <dbReference type="EMBL" id="RAL53778.1"/>
    </source>
</evidence>
<evidence type="ECO:0000256" key="1">
    <source>
        <dbReference type="ARBA" id="ARBA00022737"/>
    </source>
</evidence>
<dbReference type="InterPro" id="IPR011990">
    <property type="entry name" value="TPR-like_helical_dom_sf"/>
</dbReference>
<dbReference type="Proteomes" id="UP000249390">
    <property type="component" value="Unassembled WGS sequence"/>
</dbReference>
<proteinExistence type="predicted"/>
<dbReference type="Pfam" id="PF13041">
    <property type="entry name" value="PPR_2"/>
    <property type="match status" value="4"/>
</dbReference>